<dbReference type="InterPro" id="IPR044913">
    <property type="entry name" value="P_trefoil_dom_sf"/>
</dbReference>
<dbReference type="InterPro" id="IPR055355">
    <property type="entry name" value="ZP-C"/>
</dbReference>
<evidence type="ECO:0000256" key="10">
    <source>
        <dbReference type="ARBA" id="ARBA00023180"/>
    </source>
</evidence>
<sequence length="580" mass="64309">MAVKPILVLLLGCVELFIVQTFVDGFKIVDHVYQASEHFIEGAVSVQAAVPSQEDWLRQHQKYSVFCGKDAVKVVMPTDTLSEVNVLGSSILDPVLGATKECGYSLIKEQGNDVLSVSFSSCHVTIEEGRYVLRLLYVNNMDPAEIATVSCDVNTDMAFQKVRVPRSDNQADCPPAPMPAMTPNRRLPKNYTNGGCDIPTSQRLPCGPAGTTAVECMNKGCCMDVTTSSCYYPMDQCTADGQFVFTIYSNITTIPVSPASLQVAAKTPCKPILATNDFATFKFSVSECGTKTYNIGDTTVYMAEVRTAIRVLNLKYGVITRDHLVRVMVECRYSKISPTMIRASAGYMVVSPSVPSSVRAGGLYGVQLRIATDETFSSFLRSSHVPLNALLGKPLYLEVQLKSPKPEATLLINYCVAYTRSGTNALVLLYEGCPNPELSSGQSSFLHVLDMIETPHQRRFVVTAFQFMNVTTQKYINEEIYFMCSTEVCMPPTPCRKTCFDGKLVEETQTLVRISNRPFVGLWQKRPLFFLPLVSPLLFKNSAEKEETIFQKLQAVISRLPSFFTSREKSISQLVYFVAY</sequence>
<protein>
    <recommendedName>
        <fullName evidence="19">Zona pellucida sperm-binding protein 4-like</fullName>
    </recommendedName>
</protein>
<keyword evidence="10" id="KW-0325">Glycoprotein</keyword>
<proteinExistence type="predicted"/>
<dbReference type="InterPro" id="IPR042235">
    <property type="entry name" value="ZP-C_dom"/>
</dbReference>
<dbReference type="GO" id="GO:0005886">
    <property type="term" value="C:plasma membrane"/>
    <property type="evidence" value="ECO:0007669"/>
    <property type="project" value="UniProtKB-SubCell"/>
</dbReference>
<reference evidence="17" key="1">
    <citation type="submission" date="2023-08" db="EMBL/GenBank/DDBJ databases">
        <title>Pelteobagrus vachellii genome.</title>
        <authorList>
            <person name="Liu H."/>
        </authorList>
    </citation>
    <scope>NUCLEOTIDE SEQUENCE</scope>
    <source>
        <strain evidence="17">PRFRI_2022a</strain>
        <tissue evidence="17">Muscle</tissue>
    </source>
</reference>
<keyword evidence="7" id="KW-1133">Transmembrane helix</keyword>
<dbReference type="AlphaFoldDB" id="A0AA88MER6"/>
<evidence type="ECO:0000313" key="17">
    <source>
        <dbReference type="EMBL" id="KAK2836342.1"/>
    </source>
</evidence>
<evidence type="ECO:0008006" key="19">
    <source>
        <dbReference type="Google" id="ProtNLM"/>
    </source>
</evidence>
<dbReference type="InterPro" id="IPR055356">
    <property type="entry name" value="ZP-N"/>
</dbReference>
<evidence type="ECO:0000256" key="3">
    <source>
        <dbReference type="ARBA" id="ARBA00022525"/>
    </source>
</evidence>
<feature type="domain" description="ZP" evidence="15">
    <location>
        <begin position="236"/>
        <end position="506"/>
    </location>
</feature>
<dbReference type="PANTHER" id="PTHR23343:SF117">
    <property type="entry name" value="ZONA PELLUCIDA SPERM-BINDING PROTEIN 4-LIKE ISOFORM X1"/>
    <property type="match status" value="1"/>
</dbReference>
<feature type="domain" description="P-type" evidence="16">
    <location>
        <begin position="194"/>
        <end position="234"/>
    </location>
</feature>
<evidence type="ECO:0000313" key="18">
    <source>
        <dbReference type="Proteomes" id="UP001187315"/>
    </source>
</evidence>
<dbReference type="Pfam" id="PF00088">
    <property type="entry name" value="Trefoil"/>
    <property type="match status" value="1"/>
</dbReference>
<accession>A0AA88MER6</accession>
<feature type="disulfide bond" evidence="13">
    <location>
        <begin position="196"/>
        <end position="222"/>
    </location>
</feature>
<dbReference type="InterPro" id="IPR051148">
    <property type="entry name" value="Zona_Pellucida_Domain_gp"/>
</dbReference>
<organism evidence="17 18">
    <name type="scientific">Tachysurus vachellii</name>
    <name type="common">Darkbarbel catfish</name>
    <name type="synonym">Pelteobagrus vachellii</name>
    <dbReference type="NCBI Taxonomy" id="175792"/>
    <lineage>
        <taxon>Eukaryota</taxon>
        <taxon>Metazoa</taxon>
        <taxon>Chordata</taxon>
        <taxon>Craniata</taxon>
        <taxon>Vertebrata</taxon>
        <taxon>Euteleostomi</taxon>
        <taxon>Actinopterygii</taxon>
        <taxon>Neopterygii</taxon>
        <taxon>Teleostei</taxon>
        <taxon>Ostariophysi</taxon>
        <taxon>Siluriformes</taxon>
        <taxon>Bagridae</taxon>
        <taxon>Tachysurus</taxon>
    </lineage>
</organism>
<feature type="disulfide bond" evidence="13">
    <location>
        <begin position="206"/>
        <end position="221"/>
    </location>
</feature>
<evidence type="ECO:0000256" key="8">
    <source>
        <dbReference type="ARBA" id="ARBA00023136"/>
    </source>
</evidence>
<keyword evidence="11" id="KW-0278">Fertilization</keyword>
<dbReference type="Pfam" id="PF23344">
    <property type="entry name" value="ZP-N"/>
    <property type="match status" value="1"/>
</dbReference>
<dbReference type="Proteomes" id="UP001187315">
    <property type="component" value="Unassembled WGS sequence"/>
</dbReference>
<keyword evidence="2" id="KW-1003">Cell membrane</keyword>
<dbReference type="SUPFAM" id="SSF57492">
    <property type="entry name" value="Trefoil"/>
    <property type="match status" value="1"/>
</dbReference>
<evidence type="ECO:0000256" key="12">
    <source>
        <dbReference type="ARBA" id="ARBA00024183"/>
    </source>
</evidence>
<evidence type="ECO:0000256" key="7">
    <source>
        <dbReference type="ARBA" id="ARBA00022989"/>
    </source>
</evidence>
<dbReference type="SMART" id="SM00018">
    <property type="entry name" value="PD"/>
    <property type="match status" value="1"/>
</dbReference>
<name>A0AA88MER6_TACVA</name>
<keyword evidence="4" id="KW-0272">Extracellular matrix</keyword>
<keyword evidence="3" id="KW-0964">Secreted</keyword>
<evidence type="ECO:0000256" key="1">
    <source>
        <dbReference type="ARBA" id="ARBA00004251"/>
    </source>
</evidence>
<keyword evidence="14" id="KW-0732">Signal</keyword>
<dbReference type="GO" id="GO:0060468">
    <property type="term" value="P:prevention of polyspermy"/>
    <property type="evidence" value="ECO:0007669"/>
    <property type="project" value="TreeGrafter"/>
</dbReference>
<dbReference type="GO" id="GO:0035804">
    <property type="term" value="F:structural constituent of egg coat"/>
    <property type="evidence" value="ECO:0007669"/>
    <property type="project" value="TreeGrafter"/>
</dbReference>
<feature type="signal peptide" evidence="14">
    <location>
        <begin position="1"/>
        <end position="25"/>
    </location>
</feature>
<dbReference type="GO" id="GO:0007339">
    <property type="term" value="P:binding of sperm to zona pellucida"/>
    <property type="evidence" value="ECO:0007669"/>
    <property type="project" value="TreeGrafter"/>
</dbReference>
<evidence type="ECO:0000256" key="13">
    <source>
        <dbReference type="PROSITE-ProRule" id="PRU00779"/>
    </source>
</evidence>
<comment type="subcellular location">
    <subcellularLocation>
        <location evidence="1">Cell membrane</location>
        <topology evidence="1">Single-pass type I membrane protein</topology>
    </subcellularLocation>
    <subcellularLocation>
        <location evidence="12">Zona pellucida</location>
    </subcellularLocation>
</comment>
<dbReference type="PROSITE" id="PS51034">
    <property type="entry name" value="ZP_2"/>
    <property type="match status" value="1"/>
</dbReference>
<dbReference type="EMBL" id="JAVHJS010000014">
    <property type="protein sequence ID" value="KAK2836342.1"/>
    <property type="molecule type" value="Genomic_DNA"/>
</dbReference>
<dbReference type="GO" id="GO:0035805">
    <property type="term" value="C:egg coat"/>
    <property type="evidence" value="ECO:0007669"/>
    <property type="project" value="UniProtKB-SubCell"/>
</dbReference>
<evidence type="ECO:0000256" key="6">
    <source>
        <dbReference type="ARBA" id="ARBA00022692"/>
    </source>
</evidence>
<dbReference type="GO" id="GO:0032190">
    <property type="term" value="F:acrosin binding"/>
    <property type="evidence" value="ECO:0007669"/>
    <property type="project" value="TreeGrafter"/>
</dbReference>
<evidence type="ECO:0000256" key="5">
    <source>
        <dbReference type="ARBA" id="ARBA00022685"/>
    </source>
</evidence>
<evidence type="ECO:0000256" key="2">
    <source>
        <dbReference type="ARBA" id="ARBA00022475"/>
    </source>
</evidence>
<keyword evidence="18" id="KW-1185">Reference proteome</keyword>
<dbReference type="Gene3D" id="2.60.40.4100">
    <property type="entry name" value="Zona pellucida, ZP-C domain"/>
    <property type="match status" value="1"/>
</dbReference>
<dbReference type="SMART" id="SM00241">
    <property type="entry name" value="ZP"/>
    <property type="match status" value="1"/>
</dbReference>
<comment type="caution">
    <text evidence="17">The sequence shown here is derived from an EMBL/GenBank/DDBJ whole genome shotgun (WGS) entry which is preliminary data.</text>
</comment>
<evidence type="ECO:0000256" key="11">
    <source>
        <dbReference type="ARBA" id="ARBA00023279"/>
    </source>
</evidence>
<keyword evidence="8" id="KW-0472">Membrane</keyword>
<keyword evidence="5" id="KW-0165">Cleavage on pair of basic residues</keyword>
<comment type="caution">
    <text evidence="13">Lacks conserved residue(s) required for the propagation of feature annotation.</text>
</comment>
<dbReference type="Gene3D" id="2.60.40.3210">
    <property type="entry name" value="Zona pellucida, ZP-N domain"/>
    <property type="match status" value="1"/>
</dbReference>
<dbReference type="InterPro" id="IPR000519">
    <property type="entry name" value="P_trefoil_dom"/>
</dbReference>
<dbReference type="InterPro" id="IPR001507">
    <property type="entry name" value="ZP_dom"/>
</dbReference>
<gene>
    <name evidence="17" type="ORF">Q7C36_014211</name>
</gene>
<evidence type="ECO:0000256" key="4">
    <source>
        <dbReference type="ARBA" id="ARBA00022530"/>
    </source>
</evidence>
<dbReference type="Pfam" id="PF00100">
    <property type="entry name" value="Zona_pellucida"/>
    <property type="match status" value="1"/>
</dbReference>
<keyword evidence="6" id="KW-0812">Transmembrane</keyword>
<keyword evidence="9 13" id="KW-1015">Disulfide bond</keyword>
<evidence type="ECO:0000256" key="14">
    <source>
        <dbReference type="SAM" id="SignalP"/>
    </source>
</evidence>
<dbReference type="PROSITE" id="PS51448">
    <property type="entry name" value="P_TREFOIL_2"/>
    <property type="match status" value="1"/>
</dbReference>
<evidence type="ECO:0000259" key="16">
    <source>
        <dbReference type="PROSITE" id="PS51448"/>
    </source>
</evidence>
<dbReference type="PANTHER" id="PTHR23343">
    <property type="entry name" value="ZONA PELLUCIDA SPERM-BINDING PROTEIN"/>
    <property type="match status" value="1"/>
</dbReference>
<dbReference type="Gene3D" id="4.10.110.10">
    <property type="entry name" value="Spasmolytic Protein, domain 1"/>
    <property type="match status" value="1"/>
</dbReference>
<feature type="chain" id="PRO_5041655050" description="Zona pellucida sperm-binding protein 4-like" evidence="14">
    <location>
        <begin position="26"/>
        <end position="580"/>
    </location>
</feature>
<evidence type="ECO:0000259" key="15">
    <source>
        <dbReference type="PROSITE" id="PS51034"/>
    </source>
</evidence>
<dbReference type="CDD" id="cd00111">
    <property type="entry name" value="Trefoil"/>
    <property type="match status" value="1"/>
</dbReference>
<evidence type="ECO:0000256" key="9">
    <source>
        <dbReference type="ARBA" id="ARBA00023157"/>
    </source>
</evidence>